<evidence type="ECO:0000313" key="1">
    <source>
        <dbReference type="EMBL" id="MTV47371.1"/>
    </source>
</evidence>
<dbReference type="Pfam" id="PF07394">
    <property type="entry name" value="DUF1501"/>
    <property type="match status" value="1"/>
</dbReference>
<dbReference type="Gene3D" id="3.40.720.10">
    <property type="entry name" value="Alkaline Phosphatase, subunit A"/>
    <property type="match status" value="1"/>
</dbReference>
<proteinExistence type="predicted"/>
<organism evidence="1 2">
    <name type="scientific">Heliobacterium mobile</name>
    <name type="common">Heliobacillus mobilis</name>
    <dbReference type="NCBI Taxonomy" id="28064"/>
    <lineage>
        <taxon>Bacteria</taxon>
        <taxon>Bacillati</taxon>
        <taxon>Bacillota</taxon>
        <taxon>Clostridia</taxon>
        <taxon>Eubacteriales</taxon>
        <taxon>Heliobacteriaceae</taxon>
        <taxon>Heliobacterium</taxon>
    </lineage>
</organism>
<accession>A0A6I3SG95</accession>
<dbReference type="RefSeq" id="WP_155474504.1">
    <property type="nucleotide sequence ID" value="NZ_WNKU01000001.1"/>
</dbReference>
<dbReference type="InterPro" id="IPR017850">
    <property type="entry name" value="Alkaline_phosphatase_core_sf"/>
</dbReference>
<gene>
    <name evidence="1" type="ORF">GJ688_00060</name>
</gene>
<dbReference type="AlphaFoldDB" id="A0A6I3SG95"/>
<dbReference type="SUPFAM" id="SSF53649">
    <property type="entry name" value="Alkaline phosphatase-like"/>
    <property type="match status" value="1"/>
</dbReference>
<keyword evidence="2" id="KW-1185">Reference proteome</keyword>
<comment type="caution">
    <text evidence="1">The sequence shown here is derived from an EMBL/GenBank/DDBJ whole genome shotgun (WGS) entry which is preliminary data.</text>
</comment>
<dbReference type="Proteomes" id="UP000430670">
    <property type="component" value="Unassembled WGS sequence"/>
</dbReference>
<dbReference type="InterPro" id="IPR010869">
    <property type="entry name" value="DUF1501"/>
</dbReference>
<evidence type="ECO:0000313" key="2">
    <source>
        <dbReference type="Proteomes" id="UP000430670"/>
    </source>
</evidence>
<protein>
    <submittedName>
        <fullName evidence="1">DUF1501 domain-containing protein</fullName>
    </submittedName>
</protein>
<name>A0A6I3SG95_HELMO</name>
<dbReference type="PANTHER" id="PTHR43737:SF1">
    <property type="entry name" value="DUF1501 DOMAIN-CONTAINING PROTEIN"/>
    <property type="match status" value="1"/>
</dbReference>
<dbReference type="OrthoDB" id="9779968at2"/>
<dbReference type="PANTHER" id="PTHR43737">
    <property type="entry name" value="BLL7424 PROTEIN"/>
    <property type="match status" value="1"/>
</dbReference>
<reference evidence="1 2" key="1">
    <citation type="submission" date="2019-11" db="EMBL/GenBank/DDBJ databases">
        <title>Whole-genome sequence of a the green, strictly anaerobic photosynthetic bacterium Heliobacillus mobilis DSM 6151.</title>
        <authorList>
            <person name="Kyndt J.A."/>
            <person name="Meyer T.E."/>
        </authorList>
    </citation>
    <scope>NUCLEOTIDE SEQUENCE [LARGE SCALE GENOMIC DNA]</scope>
    <source>
        <strain evidence="1 2">DSM 6151</strain>
    </source>
</reference>
<dbReference type="EMBL" id="WNKU01000001">
    <property type="protein sequence ID" value="MTV47371.1"/>
    <property type="molecule type" value="Genomic_DNA"/>
</dbReference>
<sequence>MAHQNKAPRSDRTLVVVQLAGGNDGLNTVVPYRDEAYYKNRPTIAIKADTVLPLENGLGLAPSLAGIHKLYGAGRVAIVQGVGYPNPDRSHFRSMDIWNLADPDVQARKGWLARYMESTPDINHPLRAVVISNQMLLALSGDLSVPVIPSLSSYSLSKDTAMVDAFKQMYTPDSPNSSSSTAPYRLVRQKGNSLVVSVEKVHRLKPTREGYLSTVPGLALADAAALIKGEPPQPQILYTQFAGFDSHAGQVQAQASQLKQVDDAVSRFCQDMDESGKADQVLLMIFSEFGRRVNENASGGTDHGTAGPVFFIGAPVKGGLYGEYPSLTDLDQGDLKYTTDFRCLYATLIDRFLGGSSETVLGARYAPVGFL</sequence>